<organism evidence="2 3">
    <name type="scientific">Armadillidium nasatum</name>
    <dbReference type="NCBI Taxonomy" id="96803"/>
    <lineage>
        <taxon>Eukaryota</taxon>
        <taxon>Metazoa</taxon>
        <taxon>Ecdysozoa</taxon>
        <taxon>Arthropoda</taxon>
        <taxon>Crustacea</taxon>
        <taxon>Multicrustacea</taxon>
        <taxon>Malacostraca</taxon>
        <taxon>Eumalacostraca</taxon>
        <taxon>Peracarida</taxon>
        <taxon>Isopoda</taxon>
        <taxon>Oniscidea</taxon>
        <taxon>Crinocheta</taxon>
        <taxon>Armadillidiidae</taxon>
        <taxon>Armadillidium</taxon>
    </lineage>
</organism>
<comment type="caution">
    <text evidence="2">The sequence shown here is derived from an EMBL/GenBank/DDBJ whole genome shotgun (WGS) entry which is preliminary data.</text>
</comment>
<name>A0A5N5TJL9_9CRUS</name>
<evidence type="ECO:0000259" key="1">
    <source>
        <dbReference type="Pfam" id="PF10213"/>
    </source>
</evidence>
<dbReference type="AlphaFoldDB" id="A0A5N5TJL9"/>
<dbReference type="Pfam" id="PF10213">
    <property type="entry name" value="MRP-S28"/>
    <property type="match status" value="1"/>
</dbReference>
<dbReference type="GO" id="GO:0032543">
    <property type="term" value="P:mitochondrial translation"/>
    <property type="evidence" value="ECO:0007669"/>
    <property type="project" value="InterPro"/>
</dbReference>
<keyword evidence="2" id="KW-0687">Ribonucleoprotein</keyword>
<evidence type="ECO:0000313" key="3">
    <source>
        <dbReference type="Proteomes" id="UP000326759"/>
    </source>
</evidence>
<dbReference type="GO" id="GO:0005763">
    <property type="term" value="C:mitochondrial small ribosomal subunit"/>
    <property type="evidence" value="ECO:0007669"/>
    <property type="project" value="TreeGrafter"/>
</dbReference>
<dbReference type="InterPro" id="IPR039848">
    <property type="entry name" value="Ribosomal_mS35_mt"/>
</dbReference>
<dbReference type="PANTHER" id="PTHR13490">
    <property type="entry name" value="MITOCHONDRIAL 28S RIBOSOMAL PROTEIN S28"/>
    <property type="match status" value="1"/>
</dbReference>
<feature type="non-terminal residue" evidence="2">
    <location>
        <position position="305"/>
    </location>
</feature>
<dbReference type="EMBL" id="SEYY01000856">
    <property type="protein sequence ID" value="KAB7506355.1"/>
    <property type="molecule type" value="Genomic_DNA"/>
</dbReference>
<reference evidence="2 3" key="1">
    <citation type="journal article" date="2019" name="PLoS Biol.">
        <title>Sex chromosomes control vertical transmission of feminizing Wolbachia symbionts in an isopod.</title>
        <authorList>
            <person name="Becking T."/>
            <person name="Chebbi M.A."/>
            <person name="Giraud I."/>
            <person name="Moumen B."/>
            <person name="Laverre T."/>
            <person name="Caubet Y."/>
            <person name="Peccoud J."/>
            <person name="Gilbert C."/>
            <person name="Cordaux R."/>
        </authorList>
    </citation>
    <scope>NUCLEOTIDE SEQUENCE [LARGE SCALE GENOMIC DNA]</scope>
    <source>
        <strain evidence="2">ANa2</strain>
        <tissue evidence="2">Whole body excluding digestive tract and cuticle</tissue>
    </source>
</reference>
<feature type="domain" description="Small ribosomal subunit protein mS35 mitochondrial conserved" evidence="1">
    <location>
        <begin position="159"/>
        <end position="230"/>
    </location>
</feature>
<gene>
    <name evidence="2" type="primary">MRPS35</name>
    <name evidence="2" type="ORF">Anas_04631</name>
</gene>
<sequence length="305" mass="35403">MRFLLNLSTCKMLLQGSSEEKFKVLELVKKKSAAKKKFGRTLEKFFKQPRIQVQSVTQDWGSVWPGPRSFHPASVPLPIRMGYPKKNEPSPDKWGNAELMKIPNFLHLTPPVIERQCKAIKKFCTPWPKELESEEAQNFFYPLVVKTSSYLQSSPSLRDARARSVSITVSLDSLKLDWHGCDKLLRLVGERFDPITRLLTITADRCPLSQQNLDYCVYLLTVIYNESKKTEPWEHEKGEFDYEYFDFDRSKSKETVEKLQEFTGEILPEEKIESYSNAVVAIHNEDENEETLENYKNAVLKILKL</sequence>
<dbReference type="OrthoDB" id="283424at2759"/>
<dbReference type="GO" id="GO:0003735">
    <property type="term" value="F:structural constituent of ribosome"/>
    <property type="evidence" value="ECO:0007669"/>
    <property type="project" value="InterPro"/>
</dbReference>
<dbReference type="Proteomes" id="UP000326759">
    <property type="component" value="Unassembled WGS sequence"/>
</dbReference>
<protein>
    <submittedName>
        <fullName evidence="2">28S ribosomal protein S35, mitochondrial</fullName>
    </submittedName>
</protein>
<dbReference type="InterPro" id="IPR019349">
    <property type="entry name" value="Ribosomal_mS35_mit"/>
</dbReference>
<accession>A0A5N5TJL9</accession>
<evidence type="ECO:0000313" key="2">
    <source>
        <dbReference type="EMBL" id="KAB7506355.1"/>
    </source>
</evidence>
<keyword evidence="3" id="KW-1185">Reference proteome</keyword>
<keyword evidence="2" id="KW-0689">Ribosomal protein</keyword>
<proteinExistence type="predicted"/>
<dbReference type="PANTHER" id="PTHR13490:SF0">
    <property type="entry name" value="SMALL RIBOSOMAL SUBUNIT PROTEIN MS35"/>
    <property type="match status" value="1"/>
</dbReference>